<evidence type="ECO:0000259" key="15">
    <source>
        <dbReference type="Pfam" id="PF06415"/>
    </source>
</evidence>
<feature type="binding site" evidence="9 12">
    <location>
        <begin position="255"/>
        <end position="258"/>
    </location>
    <ligand>
        <name>substrate</name>
    </ligand>
</feature>
<dbReference type="Gene3D" id="3.40.1450.10">
    <property type="entry name" value="BPG-independent phosphoglycerate mutase, domain B"/>
    <property type="match status" value="1"/>
</dbReference>
<evidence type="ECO:0000256" key="12">
    <source>
        <dbReference type="PIRSR" id="PIRSR001492-2"/>
    </source>
</evidence>
<feature type="binding site" evidence="9 13">
    <location>
        <position position="456"/>
    </location>
    <ligand>
        <name>Mn(2+)</name>
        <dbReference type="ChEBI" id="CHEBI:29035"/>
        <label>1</label>
    </ligand>
</feature>
<keyword evidence="5 9" id="KW-0479">Metal-binding</keyword>
<dbReference type="GO" id="GO:0004619">
    <property type="term" value="F:phosphoglycerate mutase activity"/>
    <property type="evidence" value="ECO:0007669"/>
    <property type="project" value="UniProtKB-UniRule"/>
</dbReference>
<evidence type="ECO:0000313" key="16">
    <source>
        <dbReference type="EMBL" id="HIZ89444.1"/>
    </source>
</evidence>
<dbReference type="AlphaFoldDB" id="A0A9D2GU64"/>
<dbReference type="PANTHER" id="PTHR31637">
    <property type="entry name" value="2,3-BISPHOSPHOGLYCERATE-INDEPENDENT PHOSPHOGLYCERATE MUTASE"/>
    <property type="match status" value="1"/>
</dbReference>
<dbReference type="InterPro" id="IPR005995">
    <property type="entry name" value="Pgm_bpd_ind"/>
</dbReference>
<dbReference type="GO" id="GO:0005829">
    <property type="term" value="C:cytosol"/>
    <property type="evidence" value="ECO:0007669"/>
    <property type="project" value="TreeGrafter"/>
</dbReference>
<dbReference type="InterPro" id="IPR011258">
    <property type="entry name" value="BPG-indep_PGM_N"/>
</dbReference>
<evidence type="ECO:0000256" key="6">
    <source>
        <dbReference type="ARBA" id="ARBA00023152"/>
    </source>
</evidence>
<feature type="binding site" evidence="9 13">
    <location>
        <position position="12"/>
    </location>
    <ligand>
        <name>Mn(2+)</name>
        <dbReference type="ChEBI" id="CHEBI:29035"/>
        <label>2</label>
    </ligand>
</feature>
<accession>A0A9D2GU64</accession>
<dbReference type="GO" id="GO:0006007">
    <property type="term" value="P:glucose catabolic process"/>
    <property type="evidence" value="ECO:0007669"/>
    <property type="project" value="InterPro"/>
</dbReference>
<reference evidence="16" key="2">
    <citation type="submission" date="2021-04" db="EMBL/GenBank/DDBJ databases">
        <authorList>
            <person name="Gilroy R."/>
        </authorList>
    </citation>
    <scope>NUCLEOTIDE SEQUENCE</scope>
    <source>
        <strain evidence="16">ChiW4-1371</strain>
    </source>
</reference>
<dbReference type="InterPro" id="IPR036646">
    <property type="entry name" value="PGAM_B_sf"/>
</dbReference>
<feature type="domain" description="BPG-independent PGAM N-terminal" evidence="15">
    <location>
        <begin position="82"/>
        <end position="292"/>
    </location>
</feature>
<gene>
    <name evidence="9 16" type="primary">gpmI</name>
    <name evidence="16" type="ORF">H9804_05830</name>
</gene>
<dbReference type="InterPro" id="IPR006124">
    <property type="entry name" value="Metalloenzyme"/>
</dbReference>
<dbReference type="GO" id="GO:0030145">
    <property type="term" value="F:manganese ion binding"/>
    <property type="evidence" value="ECO:0007669"/>
    <property type="project" value="UniProtKB-UniRule"/>
</dbReference>
<evidence type="ECO:0000256" key="7">
    <source>
        <dbReference type="ARBA" id="ARBA00023211"/>
    </source>
</evidence>
<keyword evidence="7 9" id="KW-0464">Manganese</keyword>
<evidence type="ECO:0000313" key="17">
    <source>
        <dbReference type="Proteomes" id="UP000824176"/>
    </source>
</evidence>
<comment type="function">
    <text evidence="2 9">Catalyzes the interconversion of 2-phosphoglycerate and 3-phosphoglycerate.</text>
</comment>
<reference evidence="16" key="1">
    <citation type="journal article" date="2021" name="PeerJ">
        <title>Extensive microbial diversity within the chicken gut microbiome revealed by metagenomics and culture.</title>
        <authorList>
            <person name="Gilroy R."/>
            <person name="Ravi A."/>
            <person name="Getino M."/>
            <person name="Pursley I."/>
            <person name="Horton D.L."/>
            <person name="Alikhan N.F."/>
            <person name="Baker D."/>
            <person name="Gharbi K."/>
            <person name="Hall N."/>
            <person name="Watson M."/>
            <person name="Adriaenssens E.M."/>
            <person name="Foster-Nyarko E."/>
            <person name="Jarju S."/>
            <person name="Secka A."/>
            <person name="Antonio M."/>
            <person name="Oren A."/>
            <person name="Chaudhuri R.R."/>
            <person name="La Ragione R."/>
            <person name="Hildebrand F."/>
            <person name="Pallen M.J."/>
        </authorList>
    </citation>
    <scope>NUCLEOTIDE SEQUENCE</scope>
    <source>
        <strain evidence="16">ChiW4-1371</strain>
    </source>
</reference>
<evidence type="ECO:0000256" key="9">
    <source>
        <dbReference type="HAMAP-Rule" id="MF_01038"/>
    </source>
</evidence>
<dbReference type="Proteomes" id="UP000824176">
    <property type="component" value="Unassembled WGS sequence"/>
</dbReference>
<dbReference type="Pfam" id="PF06415">
    <property type="entry name" value="iPGM_N"/>
    <property type="match status" value="1"/>
</dbReference>
<feature type="binding site" evidence="9 12">
    <location>
        <position position="328"/>
    </location>
    <ligand>
        <name>substrate</name>
    </ligand>
</feature>
<dbReference type="SUPFAM" id="SSF64158">
    <property type="entry name" value="2,3-Bisphosphoglycerate-independent phosphoglycerate mutase, substrate-binding domain"/>
    <property type="match status" value="1"/>
</dbReference>
<dbReference type="GO" id="GO:0006096">
    <property type="term" value="P:glycolytic process"/>
    <property type="evidence" value="ECO:0007669"/>
    <property type="project" value="UniProtKB-UniRule"/>
</dbReference>
<dbReference type="Gene3D" id="3.40.720.10">
    <property type="entry name" value="Alkaline Phosphatase, subunit A"/>
    <property type="match status" value="1"/>
</dbReference>
<feature type="binding site" evidence="9 13">
    <location>
        <position position="62"/>
    </location>
    <ligand>
        <name>Mn(2+)</name>
        <dbReference type="ChEBI" id="CHEBI:29035"/>
        <label>2</label>
    </ligand>
</feature>
<comment type="pathway">
    <text evidence="3 9">Carbohydrate degradation; glycolysis; pyruvate from D-glyceraldehyde 3-phosphate: step 3/5.</text>
</comment>
<dbReference type="FunFam" id="3.40.1450.10:FF:000002">
    <property type="entry name" value="2,3-bisphosphoglycerate-independent phosphoglycerate mutase"/>
    <property type="match status" value="1"/>
</dbReference>
<evidence type="ECO:0000256" key="11">
    <source>
        <dbReference type="PIRSR" id="PIRSR001492-1"/>
    </source>
</evidence>
<evidence type="ECO:0000259" key="14">
    <source>
        <dbReference type="Pfam" id="PF01676"/>
    </source>
</evidence>
<feature type="binding site" evidence="9 13">
    <location>
        <position position="438"/>
    </location>
    <ligand>
        <name>Mn(2+)</name>
        <dbReference type="ChEBI" id="CHEBI:29035"/>
        <label>2</label>
    </ligand>
</feature>
<sequence length="505" mass="56181">MDKQKVILLILDGWGYRKDTDHNAVLESNPVNFKSLMQDNKWTLIDASEERVGLPAGQMGNSEVGHTNIGAGRIVFQDLLRISNDIKSGGAKSNPVIKKLMEDTKNGSGRLHLLGLISDGGVHSHIDHFKGICKIAKEYGIKEVYIHAFTDGRDTPPNSGIGYITDLDNFLKENNAGQIADITGRFYAMDRDKRWDRVEKAWNLLRNGTGDSEAASPVEAMKASTETDEFIKPVKIKGVDGTLKDGDNVFMMNFRADRVREIVSIMIQDNFDGFNRGAKPNLNVVTMTEYEKSFGLPIAYPPEDLVNILGEVISNNGLKQLRIAETEKYAHVTYFFNGGREEPFKNEERALIASPRDVATYDLKPQMSVYEVESKFEELFRKGDIDVVIMNFANPDMVGHTGVEDAAIKACKAVDECLGKVMQTARDMNAVLFVTADHGNSEQMWDYENNQPHTAHTLNPVVFAVYNYSGNLNGKHGKLADIAPTILHTLHIPQPKEMTGESLLA</sequence>
<comment type="caution">
    <text evidence="16">The sequence shown here is derived from an EMBL/GenBank/DDBJ whole genome shotgun (WGS) entry which is preliminary data.</text>
</comment>
<evidence type="ECO:0000256" key="4">
    <source>
        <dbReference type="ARBA" id="ARBA00008819"/>
    </source>
</evidence>
<comment type="catalytic activity">
    <reaction evidence="1 9">
        <text>(2R)-2-phosphoglycerate = (2R)-3-phosphoglycerate</text>
        <dbReference type="Rhea" id="RHEA:15901"/>
        <dbReference type="ChEBI" id="CHEBI:58272"/>
        <dbReference type="ChEBI" id="CHEBI:58289"/>
        <dbReference type="EC" id="5.4.2.12"/>
    </reaction>
</comment>
<keyword evidence="8 9" id="KW-0413">Isomerase</keyword>
<dbReference type="PIRSF" id="PIRSF001492">
    <property type="entry name" value="IPGAM"/>
    <property type="match status" value="1"/>
</dbReference>
<comment type="cofactor">
    <cofactor evidence="9">
        <name>Mn(2+)</name>
        <dbReference type="ChEBI" id="CHEBI:29035"/>
    </cofactor>
    <text evidence="9">Binds 2 manganese ions per subunit.</text>
</comment>
<evidence type="ECO:0000256" key="8">
    <source>
        <dbReference type="ARBA" id="ARBA00023235"/>
    </source>
</evidence>
<feature type="binding site" evidence="9 12">
    <location>
        <begin position="153"/>
        <end position="154"/>
    </location>
    <ligand>
        <name>substrate</name>
    </ligand>
</feature>
<evidence type="ECO:0000256" key="13">
    <source>
        <dbReference type="PIRSR" id="PIRSR001492-3"/>
    </source>
</evidence>
<dbReference type="SUPFAM" id="SSF53649">
    <property type="entry name" value="Alkaline phosphatase-like"/>
    <property type="match status" value="1"/>
</dbReference>
<dbReference type="NCBIfam" id="TIGR01307">
    <property type="entry name" value="pgm_bpd_ind"/>
    <property type="match status" value="1"/>
</dbReference>
<evidence type="ECO:0000256" key="3">
    <source>
        <dbReference type="ARBA" id="ARBA00004798"/>
    </source>
</evidence>
<name>A0A9D2GU64_9BACT</name>
<evidence type="ECO:0000256" key="2">
    <source>
        <dbReference type="ARBA" id="ARBA00002315"/>
    </source>
</evidence>
<feature type="binding site" evidence="9 13">
    <location>
        <position position="396"/>
    </location>
    <ligand>
        <name>Mn(2+)</name>
        <dbReference type="ChEBI" id="CHEBI:29035"/>
        <label>1</label>
    </ligand>
</feature>
<feature type="binding site" evidence="9 13">
    <location>
        <position position="400"/>
    </location>
    <ligand>
        <name>Mn(2+)</name>
        <dbReference type="ChEBI" id="CHEBI:29035"/>
        <label>1</label>
    </ligand>
</feature>
<organism evidence="16 17">
    <name type="scientific">Candidatus Mucispirillum faecigallinarum</name>
    <dbReference type="NCBI Taxonomy" id="2838699"/>
    <lineage>
        <taxon>Bacteria</taxon>
        <taxon>Pseudomonadati</taxon>
        <taxon>Deferribacterota</taxon>
        <taxon>Deferribacteres</taxon>
        <taxon>Deferribacterales</taxon>
        <taxon>Mucispirillaceae</taxon>
        <taxon>Mucispirillum</taxon>
    </lineage>
</organism>
<evidence type="ECO:0000256" key="5">
    <source>
        <dbReference type="ARBA" id="ARBA00022723"/>
    </source>
</evidence>
<feature type="binding site" evidence="9 13">
    <location>
        <position position="437"/>
    </location>
    <ligand>
        <name>Mn(2+)</name>
        <dbReference type="ChEBI" id="CHEBI:29035"/>
        <label>2</label>
    </ligand>
</feature>
<feature type="binding site" evidence="9 12">
    <location>
        <position position="185"/>
    </location>
    <ligand>
        <name>substrate</name>
    </ligand>
</feature>
<feature type="active site" description="Phosphoserine intermediate" evidence="9 11">
    <location>
        <position position="62"/>
    </location>
</feature>
<dbReference type="EC" id="5.4.2.12" evidence="9 10"/>
<feature type="binding site" evidence="9 12">
    <location>
        <position position="191"/>
    </location>
    <ligand>
        <name>substrate</name>
    </ligand>
</feature>
<dbReference type="CDD" id="cd16010">
    <property type="entry name" value="iPGM"/>
    <property type="match status" value="1"/>
</dbReference>
<keyword evidence="6 9" id="KW-0324">Glycolysis</keyword>
<comment type="subunit">
    <text evidence="9">Monomer.</text>
</comment>
<dbReference type="PANTHER" id="PTHR31637:SF0">
    <property type="entry name" value="2,3-BISPHOSPHOGLYCERATE-INDEPENDENT PHOSPHOGLYCERATE MUTASE"/>
    <property type="match status" value="1"/>
</dbReference>
<comment type="similarity">
    <text evidence="4 9">Belongs to the BPG-independent phosphoglycerate mutase family.</text>
</comment>
<evidence type="ECO:0000256" key="1">
    <source>
        <dbReference type="ARBA" id="ARBA00000370"/>
    </source>
</evidence>
<protein>
    <recommendedName>
        <fullName evidence="9 10">2,3-bisphosphoglycerate-independent phosphoglycerate mutase</fullName>
        <shortName evidence="9">BPG-independent PGAM</shortName>
        <shortName evidence="9">Phosphoglyceromutase</shortName>
        <shortName evidence="9">iPGM</shortName>
        <ecNumber evidence="9 10">5.4.2.12</ecNumber>
    </recommendedName>
</protein>
<feature type="binding site" evidence="9 12">
    <location>
        <position position="123"/>
    </location>
    <ligand>
        <name>substrate</name>
    </ligand>
</feature>
<feature type="domain" description="Metalloenzyme" evidence="14">
    <location>
        <begin position="4"/>
        <end position="492"/>
    </location>
</feature>
<dbReference type="HAMAP" id="MF_01038">
    <property type="entry name" value="GpmI"/>
    <property type="match status" value="1"/>
</dbReference>
<dbReference type="EMBL" id="DXAQ01000090">
    <property type="protein sequence ID" value="HIZ89444.1"/>
    <property type="molecule type" value="Genomic_DNA"/>
</dbReference>
<dbReference type="Pfam" id="PF01676">
    <property type="entry name" value="Metalloenzyme"/>
    <property type="match status" value="1"/>
</dbReference>
<evidence type="ECO:0000256" key="10">
    <source>
        <dbReference type="NCBIfam" id="TIGR01307"/>
    </source>
</evidence>
<proteinExistence type="inferred from homology"/>
<dbReference type="InterPro" id="IPR017850">
    <property type="entry name" value="Alkaline_phosphatase_core_sf"/>
</dbReference>